<sequence>MNSKHFTAIGGKRRKHVHLEMPQAFIPESAWFQVMLYVATESSEDLFRMASVCPLFQKLANSPQVWNTISMAKYPYHPIWYRARPAVQHFLEQCRACDNPESIFREAFDIFFKHGKVEALYGMRTAATAGHMEAAYVVGLLGMSGIGQSKEDALQFLCSLNQRNNIDMKGTRDALTRRLDTACVATHIVDMFDYGKIKFNRCSACNNNEWYFVIQGWPSEDKINPAFWTCCNRCKWHRESIFWSKLMRVFSPVLGNDIFPRCNEGFGYTFLKQKLNTSFVWKEYNG</sequence>
<accession>A0AAD4VLN2</accession>
<gene>
    <name evidence="2" type="ORF">L3X38_026770</name>
</gene>
<dbReference type="SUPFAM" id="SSF81383">
    <property type="entry name" value="F-box domain"/>
    <property type="match status" value="1"/>
</dbReference>
<dbReference type="Proteomes" id="UP001054821">
    <property type="component" value="Chromosome 5"/>
</dbReference>
<dbReference type="PANTHER" id="PTHR33784:SF10">
    <property type="entry name" value="F-BOX PROTEIN"/>
    <property type="match status" value="1"/>
</dbReference>
<evidence type="ECO:0000313" key="2">
    <source>
        <dbReference type="EMBL" id="KAI5327374.1"/>
    </source>
</evidence>
<protein>
    <recommendedName>
        <fullName evidence="1">At2g35280-like TPR domain-containing protein</fullName>
    </recommendedName>
</protein>
<dbReference type="PANTHER" id="PTHR33784">
    <property type="entry name" value="OS05G0482100 PROTEIN"/>
    <property type="match status" value="1"/>
</dbReference>
<reference evidence="2 3" key="1">
    <citation type="journal article" date="2022" name="G3 (Bethesda)">
        <title>Whole-genome sequence and methylome profiling of the almond [Prunus dulcis (Mill.) D.A. Webb] cultivar 'Nonpareil'.</title>
        <authorList>
            <person name="D'Amico-Willman K.M."/>
            <person name="Ouma W.Z."/>
            <person name="Meulia T."/>
            <person name="Sideli G.M."/>
            <person name="Gradziel T.M."/>
            <person name="Fresnedo-Ramirez J."/>
        </authorList>
    </citation>
    <scope>NUCLEOTIDE SEQUENCE [LARGE SCALE GENOMIC DNA]</scope>
    <source>
        <strain evidence="2">Clone GOH B32 T37-40</strain>
    </source>
</reference>
<name>A0AAD4VLN2_PRUDU</name>
<comment type="caution">
    <text evidence="2">The sequence shown here is derived from an EMBL/GenBank/DDBJ whole genome shotgun (WGS) entry which is preliminary data.</text>
</comment>
<organism evidence="2 3">
    <name type="scientific">Prunus dulcis</name>
    <name type="common">Almond</name>
    <name type="synonym">Amygdalus dulcis</name>
    <dbReference type="NCBI Taxonomy" id="3755"/>
    <lineage>
        <taxon>Eukaryota</taxon>
        <taxon>Viridiplantae</taxon>
        <taxon>Streptophyta</taxon>
        <taxon>Embryophyta</taxon>
        <taxon>Tracheophyta</taxon>
        <taxon>Spermatophyta</taxon>
        <taxon>Magnoliopsida</taxon>
        <taxon>eudicotyledons</taxon>
        <taxon>Gunneridae</taxon>
        <taxon>Pentapetalae</taxon>
        <taxon>rosids</taxon>
        <taxon>fabids</taxon>
        <taxon>Rosales</taxon>
        <taxon>Rosaceae</taxon>
        <taxon>Amygdaloideae</taxon>
        <taxon>Amygdaleae</taxon>
        <taxon>Prunus</taxon>
    </lineage>
</organism>
<dbReference type="InterPro" id="IPR040338">
    <property type="entry name" value="At1g67623-like"/>
</dbReference>
<dbReference type="AlphaFoldDB" id="A0AAD4VLN2"/>
<evidence type="ECO:0000313" key="3">
    <source>
        <dbReference type="Proteomes" id="UP001054821"/>
    </source>
</evidence>
<keyword evidence="3" id="KW-1185">Reference proteome</keyword>
<dbReference type="InterPro" id="IPR036047">
    <property type="entry name" value="F-box-like_dom_sf"/>
</dbReference>
<proteinExistence type="predicted"/>
<dbReference type="EMBL" id="JAJFAZ020000005">
    <property type="protein sequence ID" value="KAI5327374.1"/>
    <property type="molecule type" value="Genomic_DNA"/>
</dbReference>
<dbReference type="InterPro" id="IPR057136">
    <property type="entry name" value="At2g35280_TPR_dom"/>
</dbReference>
<evidence type="ECO:0000259" key="1">
    <source>
        <dbReference type="Pfam" id="PF23310"/>
    </source>
</evidence>
<feature type="domain" description="At2g35280-like TPR" evidence="1">
    <location>
        <begin position="77"/>
        <end position="175"/>
    </location>
</feature>
<dbReference type="Pfam" id="PF23310">
    <property type="entry name" value="TPR_27"/>
    <property type="match status" value="1"/>
</dbReference>